<dbReference type="PIRSF" id="PIRSF006232">
    <property type="entry name" value="Pirin"/>
    <property type="match status" value="1"/>
</dbReference>
<dbReference type="Proteomes" id="UP000184251">
    <property type="component" value="Unassembled WGS sequence"/>
</dbReference>
<keyword evidence="7" id="KW-1185">Reference proteome</keyword>
<dbReference type="InterPro" id="IPR012093">
    <property type="entry name" value="Pirin"/>
</dbReference>
<dbReference type="AlphaFoldDB" id="A0A1M4UTD8"/>
<feature type="binding site" evidence="2">
    <location>
        <position position="57"/>
    </location>
    <ligand>
        <name>Fe cation</name>
        <dbReference type="ChEBI" id="CHEBI:24875"/>
    </ligand>
</feature>
<dbReference type="OrthoDB" id="321327at2"/>
<feature type="binding site" evidence="2">
    <location>
        <position position="101"/>
    </location>
    <ligand>
        <name>Fe cation</name>
        <dbReference type="ChEBI" id="CHEBI:24875"/>
    </ligand>
</feature>
<keyword evidence="2" id="KW-0479">Metal-binding</keyword>
<comment type="cofactor">
    <cofactor evidence="2">
        <name>Fe cation</name>
        <dbReference type="ChEBI" id="CHEBI:24875"/>
    </cofactor>
    <text evidence="2">Binds 1 Fe cation per subunit.</text>
</comment>
<protein>
    <recommendedName>
        <fullName evidence="8">Pirin N-terminal domain-containing protein</fullName>
    </recommendedName>
</protein>
<dbReference type="PANTHER" id="PTHR43212:SF3">
    <property type="entry name" value="QUERCETIN 2,3-DIOXYGENASE"/>
    <property type="match status" value="1"/>
</dbReference>
<evidence type="ECO:0000313" key="6">
    <source>
        <dbReference type="EMBL" id="SHE59992.1"/>
    </source>
</evidence>
<dbReference type="InterPro" id="IPR014710">
    <property type="entry name" value="RmlC-like_jellyroll"/>
</dbReference>
<dbReference type="RefSeq" id="WP_073269814.1">
    <property type="nucleotide sequence ID" value="NZ_FQTU01000004.1"/>
</dbReference>
<dbReference type="SUPFAM" id="SSF51182">
    <property type="entry name" value="RmlC-like cupins"/>
    <property type="match status" value="1"/>
</dbReference>
<keyword evidence="2" id="KW-0408">Iron</keyword>
<dbReference type="Gene3D" id="2.60.120.10">
    <property type="entry name" value="Jelly Rolls"/>
    <property type="match status" value="2"/>
</dbReference>
<feature type="binding site" evidence="2">
    <location>
        <position position="59"/>
    </location>
    <ligand>
        <name>Fe cation</name>
        <dbReference type="ChEBI" id="CHEBI:24875"/>
    </ligand>
</feature>
<feature type="binding site" evidence="2">
    <location>
        <position position="103"/>
    </location>
    <ligand>
        <name>Fe cation</name>
        <dbReference type="ChEBI" id="CHEBI:24875"/>
    </ligand>
</feature>
<evidence type="ECO:0000256" key="1">
    <source>
        <dbReference type="ARBA" id="ARBA00008416"/>
    </source>
</evidence>
<dbReference type="CDD" id="cd02910">
    <property type="entry name" value="cupin_Yhhw_N"/>
    <property type="match status" value="1"/>
</dbReference>
<gene>
    <name evidence="6" type="ORF">SAMN02746064_00820</name>
</gene>
<evidence type="ECO:0000256" key="3">
    <source>
        <dbReference type="RuleBase" id="RU003457"/>
    </source>
</evidence>
<feature type="domain" description="Pirin N-terminal" evidence="4">
    <location>
        <begin position="15"/>
        <end position="118"/>
    </location>
</feature>
<sequence>MIKVLRLTDMGKSDRGWLKSIFHFSFSEYYNPDKIEFGVLRVVNDDIVQPENGFETHPHKDMEIISYVVSGELTHGDSMGNKKVVTRGQVQYMSAGKGIYHSEHNYGKDPLRFIQIWIKPDAKNHDPDYGDYRFEWEDRKNKWLHMVSGKKGEAQIKVNQDANIYSLELDEGKEVDFPVEKGRQGYLVQIEGTSVINGLTLKERNAMEIVEEEISIKAEKTSHILLIEMKKSD</sequence>
<dbReference type="EMBL" id="FQTU01000004">
    <property type="protein sequence ID" value="SHE59992.1"/>
    <property type="molecule type" value="Genomic_DNA"/>
</dbReference>
<proteinExistence type="inferred from homology"/>
<comment type="similarity">
    <text evidence="1 3">Belongs to the pirin family.</text>
</comment>
<evidence type="ECO:0000259" key="4">
    <source>
        <dbReference type="Pfam" id="PF02678"/>
    </source>
</evidence>
<dbReference type="PANTHER" id="PTHR43212">
    <property type="entry name" value="QUERCETIN 2,3-DIOXYGENASE"/>
    <property type="match status" value="1"/>
</dbReference>
<dbReference type="InterPro" id="IPR011051">
    <property type="entry name" value="RmlC_Cupin_sf"/>
</dbReference>
<evidence type="ECO:0008006" key="8">
    <source>
        <dbReference type="Google" id="ProtNLM"/>
    </source>
</evidence>
<dbReference type="GO" id="GO:0046872">
    <property type="term" value="F:metal ion binding"/>
    <property type="evidence" value="ECO:0007669"/>
    <property type="project" value="UniProtKB-KW"/>
</dbReference>
<evidence type="ECO:0000313" key="7">
    <source>
        <dbReference type="Proteomes" id="UP000184251"/>
    </source>
</evidence>
<feature type="domain" description="Quercetin 2,3-dioxygenase C-terminal cupin" evidence="5">
    <location>
        <begin position="146"/>
        <end position="229"/>
    </location>
</feature>
<evidence type="ECO:0000259" key="5">
    <source>
        <dbReference type="Pfam" id="PF17954"/>
    </source>
</evidence>
<name>A0A1M4UTD8_9FIRM</name>
<dbReference type="Pfam" id="PF17954">
    <property type="entry name" value="Pirin_C_2"/>
    <property type="match status" value="1"/>
</dbReference>
<reference evidence="6 7" key="1">
    <citation type="submission" date="2016-11" db="EMBL/GenBank/DDBJ databases">
        <authorList>
            <person name="Jaros S."/>
            <person name="Januszkiewicz K."/>
            <person name="Wedrychowicz H."/>
        </authorList>
    </citation>
    <scope>NUCLEOTIDE SEQUENCE [LARGE SCALE GENOMIC DNA]</scope>
    <source>
        <strain evidence="6 7">DSM 14828</strain>
    </source>
</reference>
<dbReference type="STRING" id="1120975.SAMN02746064_00820"/>
<organism evidence="6 7">
    <name type="scientific">Alkalibacter saccharofermentans DSM 14828</name>
    <dbReference type="NCBI Taxonomy" id="1120975"/>
    <lineage>
        <taxon>Bacteria</taxon>
        <taxon>Bacillati</taxon>
        <taxon>Bacillota</taxon>
        <taxon>Clostridia</taxon>
        <taxon>Eubacteriales</taxon>
        <taxon>Eubacteriaceae</taxon>
        <taxon>Alkalibacter</taxon>
    </lineage>
</organism>
<dbReference type="InterPro" id="IPR041602">
    <property type="entry name" value="Quercetinase_C"/>
</dbReference>
<evidence type="ECO:0000256" key="2">
    <source>
        <dbReference type="PIRSR" id="PIRSR006232-1"/>
    </source>
</evidence>
<dbReference type="InterPro" id="IPR003829">
    <property type="entry name" value="Pirin_N_dom"/>
</dbReference>
<dbReference type="Pfam" id="PF02678">
    <property type="entry name" value="Pirin"/>
    <property type="match status" value="1"/>
</dbReference>
<accession>A0A1M4UTD8</accession>